<reference evidence="1" key="1">
    <citation type="submission" date="2025-08" db="UniProtKB">
        <authorList>
            <consortium name="Ensembl"/>
        </authorList>
    </citation>
    <scope>IDENTIFICATION</scope>
</reference>
<accession>A0A8C5NSM5</accession>
<reference evidence="1" key="2">
    <citation type="submission" date="2025-09" db="UniProtKB">
        <authorList>
            <consortium name="Ensembl"/>
        </authorList>
    </citation>
    <scope>IDENTIFICATION</scope>
</reference>
<dbReference type="AlphaFoldDB" id="A0A8C5NSM5"/>
<evidence type="ECO:0000313" key="1">
    <source>
        <dbReference type="Ensembl" id="ENSJHYP00000021949.1"/>
    </source>
</evidence>
<keyword evidence="2" id="KW-1185">Reference proteome</keyword>
<dbReference type="SUPFAM" id="SSF50978">
    <property type="entry name" value="WD40 repeat-like"/>
    <property type="match status" value="1"/>
</dbReference>
<name>A0A8C5NSM5_JUNHY</name>
<protein>
    <submittedName>
        <fullName evidence="1">Uncharacterized protein</fullName>
    </submittedName>
</protein>
<sequence>VQLLPLGCPGGLGDLLEGLDAFGRVWDLRTGRCIMFLEGSECKPHSLNTALGDNTCKVWDLRRSPGLPGALTVASAPWPPEPLLLLRQYRPSGLTSQHVWMCCLAGNVWATCSSRLSHTLQGTAEGP</sequence>
<evidence type="ECO:0000313" key="2">
    <source>
        <dbReference type="Proteomes" id="UP000694408"/>
    </source>
</evidence>
<dbReference type="Ensembl" id="ENSJHYT00000026479.1">
    <property type="protein sequence ID" value="ENSJHYP00000021949.1"/>
    <property type="gene ID" value="ENSJHYG00000016573.1"/>
</dbReference>
<proteinExistence type="predicted"/>
<dbReference type="Proteomes" id="UP000694408">
    <property type="component" value="Unplaced"/>
</dbReference>
<organism evidence="1 2">
    <name type="scientific">Junco hyemalis</name>
    <name type="common">Dark-eyed junco</name>
    <dbReference type="NCBI Taxonomy" id="40217"/>
    <lineage>
        <taxon>Eukaryota</taxon>
        <taxon>Metazoa</taxon>
        <taxon>Chordata</taxon>
        <taxon>Craniata</taxon>
        <taxon>Vertebrata</taxon>
        <taxon>Euteleostomi</taxon>
        <taxon>Archelosauria</taxon>
        <taxon>Archosauria</taxon>
        <taxon>Dinosauria</taxon>
        <taxon>Saurischia</taxon>
        <taxon>Theropoda</taxon>
        <taxon>Coelurosauria</taxon>
        <taxon>Aves</taxon>
        <taxon>Neognathae</taxon>
        <taxon>Neoaves</taxon>
        <taxon>Telluraves</taxon>
        <taxon>Australaves</taxon>
        <taxon>Passeriformes</taxon>
        <taxon>Passerellidae</taxon>
        <taxon>Junco</taxon>
    </lineage>
</organism>
<dbReference type="InterPro" id="IPR036322">
    <property type="entry name" value="WD40_repeat_dom_sf"/>
</dbReference>